<name>A0A549SHH0_METSR</name>
<feature type="transmembrane region" description="Helical" evidence="6">
    <location>
        <begin position="123"/>
        <end position="146"/>
    </location>
</feature>
<feature type="transmembrane region" description="Helical" evidence="6">
    <location>
        <begin position="332"/>
        <end position="351"/>
    </location>
</feature>
<organism evidence="7 8">
    <name type="scientific">Methylosinus sporium</name>
    <dbReference type="NCBI Taxonomy" id="428"/>
    <lineage>
        <taxon>Bacteria</taxon>
        <taxon>Pseudomonadati</taxon>
        <taxon>Pseudomonadota</taxon>
        <taxon>Alphaproteobacteria</taxon>
        <taxon>Hyphomicrobiales</taxon>
        <taxon>Methylocystaceae</taxon>
        <taxon>Methylosinus</taxon>
    </lineage>
</organism>
<keyword evidence="2" id="KW-1003">Cell membrane</keyword>
<evidence type="ECO:0000313" key="7">
    <source>
        <dbReference type="EMBL" id="TRL29080.1"/>
    </source>
</evidence>
<proteinExistence type="predicted"/>
<evidence type="ECO:0000256" key="1">
    <source>
        <dbReference type="ARBA" id="ARBA00004651"/>
    </source>
</evidence>
<feature type="transmembrane region" description="Helical" evidence="6">
    <location>
        <begin position="83"/>
        <end position="111"/>
    </location>
</feature>
<dbReference type="RefSeq" id="WP_142864117.1">
    <property type="nucleotide sequence ID" value="NZ_VJMF01000075.1"/>
</dbReference>
<dbReference type="Pfam" id="PF13440">
    <property type="entry name" value="Polysacc_synt_3"/>
    <property type="match status" value="1"/>
</dbReference>
<feature type="transmembrane region" description="Helical" evidence="6">
    <location>
        <begin position="41"/>
        <end position="62"/>
    </location>
</feature>
<dbReference type="AlphaFoldDB" id="A0A549SHH0"/>
<reference evidence="7 8" key="1">
    <citation type="submission" date="2019-07" db="EMBL/GenBank/DDBJ databases">
        <title>Ln-dependent methylotrophs.</title>
        <authorList>
            <person name="Tani A."/>
        </authorList>
    </citation>
    <scope>NUCLEOTIDE SEQUENCE [LARGE SCALE GENOMIC DNA]</scope>
    <source>
        <strain evidence="7 8">SM89A</strain>
    </source>
</reference>
<dbReference type="GO" id="GO:0005886">
    <property type="term" value="C:plasma membrane"/>
    <property type="evidence" value="ECO:0007669"/>
    <property type="project" value="UniProtKB-SubCell"/>
</dbReference>
<feature type="transmembrane region" description="Helical" evidence="6">
    <location>
        <begin position="301"/>
        <end position="320"/>
    </location>
</feature>
<comment type="caution">
    <text evidence="7">The sequence shown here is derived from an EMBL/GenBank/DDBJ whole genome shotgun (WGS) entry which is preliminary data.</text>
</comment>
<feature type="transmembrane region" description="Helical" evidence="6">
    <location>
        <begin position="7"/>
        <end position="29"/>
    </location>
</feature>
<dbReference type="Proteomes" id="UP000316781">
    <property type="component" value="Unassembled WGS sequence"/>
</dbReference>
<evidence type="ECO:0000256" key="4">
    <source>
        <dbReference type="ARBA" id="ARBA00022989"/>
    </source>
</evidence>
<keyword evidence="5 6" id="KW-0472">Membrane</keyword>
<comment type="subcellular location">
    <subcellularLocation>
        <location evidence="1">Cell membrane</location>
        <topology evidence="1">Multi-pass membrane protein</topology>
    </subcellularLocation>
</comment>
<evidence type="ECO:0000256" key="6">
    <source>
        <dbReference type="SAM" id="Phobius"/>
    </source>
</evidence>
<accession>A0A549SHH0</accession>
<dbReference type="EMBL" id="VJMF01000075">
    <property type="protein sequence ID" value="TRL29080.1"/>
    <property type="molecule type" value="Genomic_DNA"/>
</dbReference>
<evidence type="ECO:0000256" key="3">
    <source>
        <dbReference type="ARBA" id="ARBA00022692"/>
    </source>
</evidence>
<keyword evidence="4 6" id="KW-1133">Transmembrane helix</keyword>
<evidence type="ECO:0000256" key="2">
    <source>
        <dbReference type="ARBA" id="ARBA00022475"/>
    </source>
</evidence>
<evidence type="ECO:0000256" key="5">
    <source>
        <dbReference type="ARBA" id="ARBA00023136"/>
    </source>
</evidence>
<gene>
    <name evidence="7" type="ORF">FM996_17685</name>
</gene>
<dbReference type="PANTHER" id="PTHR30250:SF26">
    <property type="entry name" value="PSMA PROTEIN"/>
    <property type="match status" value="1"/>
</dbReference>
<dbReference type="PANTHER" id="PTHR30250">
    <property type="entry name" value="PST FAMILY PREDICTED COLANIC ACID TRANSPORTER"/>
    <property type="match status" value="1"/>
</dbReference>
<protein>
    <submittedName>
        <fullName evidence="7">Oligosaccharide flippase family protein</fullName>
    </submittedName>
</protein>
<sequence>MSVARHTLVNIASAILPMALGLATVPLYLRTIGGERYGVLAVILALLTYFSFLDLGFGIAVGQRIASLSTKSSSEPSRILWTALLSTLFLGAISGVLLYLISGSLLALVGVVPAGKQEEAHAALRWLSLAPLFLLPISAMAAALGARLRFEEIGAVQVLGNSCSQLFPLAMALSGRTELEALVPAALASRVLMAMLLFWLCRRHVPLVGGPCIDWAHFKGMLGYGGWVSMKAFLGPVLLTSDRFFIASQYSAAAVANYTVPYDLVSRTLIIPGSFSSALFPRLASTSRADARALAYRYGKVLLAVMTPIVIAGVSLSRDFYDLWLGPSFSEAAFGVSELLLLGVWLNTLVIPHHIDRMASGDIFVRRPSISQCYGSD</sequence>
<keyword evidence="3 6" id="KW-0812">Transmembrane</keyword>
<dbReference type="InterPro" id="IPR050833">
    <property type="entry name" value="Poly_Biosynth_Transport"/>
</dbReference>
<evidence type="ECO:0000313" key="8">
    <source>
        <dbReference type="Proteomes" id="UP000316781"/>
    </source>
</evidence>